<dbReference type="SUPFAM" id="SSF51445">
    <property type="entry name" value="(Trans)glycosidases"/>
    <property type="match status" value="1"/>
</dbReference>
<dbReference type="FunFam" id="3.40.50.1700:FF:000001">
    <property type="entry name" value="probable beta-D-xylosidase 2"/>
    <property type="match status" value="1"/>
</dbReference>
<dbReference type="InterPro" id="IPR036881">
    <property type="entry name" value="Glyco_hydro_3_C_sf"/>
</dbReference>
<dbReference type="AlphaFoldDB" id="A0A1R3HEM1"/>
<organism evidence="6 7">
    <name type="scientific">Corchorus olitorius</name>
    <dbReference type="NCBI Taxonomy" id="93759"/>
    <lineage>
        <taxon>Eukaryota</taxon>
        <taxon>Viridiplantae</taxon>
        <taxon>Streptophyta</taxon>
        <taxon>Embryophyta</taxon>
        <taxon>Tracheophyta</taxon>
        <taxon>Spermatophyta</taxon>
        <taxon>Magnoliopsida</taxon>
        <taxon>eudicotyledons</taxon>
        <taxon>Gunneridae</taxon>
        <taxon>Pentapetalae</taxon>
        <taxon>rosids</taxon>
        <taxon>malvids</taxon>
        <taxon>Malvales</taxon>
        <taxon>Malvaceae</taxon>
        <taxon>Grewioideae</taxon>
        <taxon>Apeibeae</taxon>
        <taxon>Corchorus</taxon>
    </lineage>
</organism>
<evidence type="ECO:0000259" key="5">
    <source>
        <dbReference type="SMART" id="SM01217"/>
    </source>
</evidence>
<reference evidence="7" key="1">
    <citation type="submission" date="2013-09" db="EMBL/GenBank/DDBJ databases">
        <title>Corchorus olitorius genome sequencing.</title>
        <authorList>
            <person name="Alam M."/>
            <person name="Haque M.S."/>
            <person name="Islam M.S."/>
            <person name="Emdad E.M."/>
            <person name="Islam M.M."/>
            <person name="Ahmed B."/>
            <person name="Halim A."/>
            <person name="Hossen Q.M.M."/>
            <person name="Hossain M.Z."/>
            <person name="Ahmed R."/>
            <person name="Khan M.M."/>
            <person name="Islam R."/>
            <person name="Rashid M.M."/>
            <person name="Khan S.A."/>
            <person name="Rahman M.S."/>
            <person name="Alam M."/>
            <person name="Yahiya A.S."/>
            <person name="Khan M.S."/>
            <person name="Azam M.S."/>
            <person name="Haque T."/>
            <person name="Lashkar M.Z.H."/>
            <person name="Akhand A.I."/>
            <person name="Morshed G."/>
            <person name="Roy S."/>
            <person name="Uddin K.S."/>
            <person name="Rabeya T."/>
            <person name="Hossain A.S."/>
            <person name="Chowdhury A."/>
            <person name="Snigdha A.R."/>
            <person name="Mortoza M.S."/>
            <person name="Matin S.A."/>
            <person name="Hoque S.M.E."/>
            <person name="Islam M.K."/>
            <person name="Roy D.K."/>
            <person name="Haider R."/>
            <person name="Moosa M.M."/>
            <person name="Elias S.M."/>
            <person name="Hasan A.M."/>
            <person name="Jahan S."/>
            <person name="Shafiuddin M."/>
            <person name="Mahmood N."/>
            <person name="Shommy N.S."/>
        </authorList>
    </citation>
    <scope>NUCLEOTIDE SEQUENCE [LARGE SCALE GENOMIC DNA]</scope>
    <source>
        <strain evidence="7">cv. O-4</strain>
    </source>
</reference>
<dbReference type="InterPro" id="IPR013783">
    <property type="entry name" value="Ig-like_fold"/>
</dbReference>
<keyword evidence="2" id="KW-0378">Hydrolase</keyword>
<dbReference type="InterPro" id="IPR002772">
    <property type="entry name" value="Glyco_hydro_3_C"/>
</dbReference>
<dbReference type="InterPro" id="IPR026891">
    <property type="entry name" value="Fn3-like"/>
</dbReference>
<gene>
    <name evidence="6" type="ORF">COLO4_29426</name>
</gene>
<sequence>MAKKTLLVLLSHIILSYLSIVYSAKFDPLDARDSEDPLVLAEGAILVEDGLPKFTHVCNPVRFEMLGLDMADFAYCDKSLPYEVRAKDLVDRMTLLEKAQQMGDNTSLGIPRIGLPRYKWWSEALHGVADTGRSTKFDAVVPSATSFPMVIHTAASFNKGLWKKIGQVVSTEARAMYNLGRAGLTFWSPNINVVRDPRWGRTLETPGEDPYVVGTYAVNYVRGLQDLEGHENTSDPNSRPLKISACCKHFAAYDVENYMGISRTQFDAKVAEQDMVETFNKPFEMCVKEGDVSSVMCSFNRVNGIPTCADHYLLKKLVREDWKLHGYVVADCMDLDCGSSYLSLPKAVKQGKVKESDMDRSLIYLHVVLMRLGFYDGIPSLTKLGKKNICSDDHIELAAQAAREGTVLLKNENNALPLNPSKIKSLALIGPHANATDVMIGNYAGVPCKIVSPIEAFREYGSVNYKMGCGEVKCKNDSLIFQATKAAKSADATLIFVGLSLEIEAEWWDRKDLLLPGYQRQLVNAVAEAAKGPVILVVMAAGVLDISFAKRNPKISAILWTGYPGEQGGRAIADVVYGKYNPGGRLPLTWYHNDYVKDFPMTSMSLRPVEHYPGRTYKFFNGSTVYPFGYGLSYTTFKYEHKATEMSLDIKLNRFQHCHGLLYDDGKVRNGTKDCASVSVDDLTCKEEISFEIAVKNVGQKDGSDVVLVYSVPPKGIEGTPIKQLVEFERVNVGAKESKNVKFVLNACKALSIVDTTGYTLLPAGLHTIVVGDNAISIPIKVSFSR</sequence>
<dbReference type="GO" id="GO:0045493">
    <property type="term" value="P:xylan catabolic process"/>
    <property type="evidence" value="ECO:0007669"/>
    <property type="project" value="InterPro"/>
</dbReference>
<dbReference type="Pfam" id="PF00933">
    <property type="entry name" value="Glyco_hydro_3"/>
    <property type="match status" value="1"/>
</dbReference>
<evidence type="ECO:0000256" key="2">
    <source>
        <dbReference type="ARBA" id="ARBA00022801"/>
    </source>
</evidence>
<evidence type="ECO:0000256" key="1">
    <source>
        <dbReference type="ARBA" id="ARBA00022729"/>
    </source>
</evidence>
<dbReference type="InterPro" id="IPR001764">
    <property type="entry name" value="Glyco_hydro_3_N"/>
</dbReference>
<dbReference type="Pfam" id="PF14310">
    <property type="entry name" value="Fn3-like"/>
    <property type="match status" value="1"/>
</dbReference>
<dbReference type="PANTHER" id="PTHR42721">
    <property type="entry name" value="SUGAR HYDROLASE-RELATED"/>
    <property type="match status" value="1"/>
</dbReference>
<dbReference type="InterPro" id="IPR017853">
    <property type="entry name" value="GH"/>
</dbReference>
<evidence type="ECO:0000256" key="4">
    <source>
        <dbReference type="SAM" id="SignalP"/>
    </source>
</evidence>
<dbReference type="SUPFAM" id="SSF52279">
    <property type="entry name" value="Beta-D-glucan exohydrolase, C-terminal domain"/>
    <property type="match status" value="1"/>
</dbReference>
<dbReference type="GO" id="GO:0031222">
    <property type="term" value="P:arabinan catabolic process"/>
    <property type="evidence" value="ECO:0007669"/>
    <property type="project" value="TreeGrafter"/>
</dbReference>
<feature type="domain" description="Fibronectin type III-like" evidence="5">
    <location>
        <begin position="705"/>
        <end position="775"/>
    </location>
</feature>
<evidence type="ECO:0000313" key="7">
    <source>
        <dbReference type="Proteomes" id="UP000187203"/>
    </source>
</evidence>
<dbReference type="OrthoDB" id="47059at2759"/>
<feature type="signal peptide" evidence="4">
    <location>
        <begin position="1"/>
        <end position="23"/>
    </location>
</feature>
<dbReference type="STRING" id="93759.A0A1R3HEM1"/>
<proteinExistence type="predicted"/>
<dbReference type="Gene3D" id="2.60.40.10">
    <property type="entry name" value="Immunoglobulins"/>
    <property type="match status" value="1"/>
</dbReference>
<dbReference type="SMART" id="SM01217">
    <property type="entry name" value="Fn3_like"/>
    <property type="match status" value="1"/>
</dbReference>
<dbReference type="Pfam" id="PF01915">
    <property type="entry name" value="Glyco_hydro_3_C"/>
    <property type="match status" value="1"/>
</dbReference>
<evidence type="ECO:0000256" key="3">
    <source>
        <dbReference type="ARBA" id="ARBA00023295"/>
    </source>
</evidence>
<dbReference type="Gene3D" id="3.40.50.1700">
    <property type="entry name" value="Glycoside hydrolase family 3 C-terminal domain"/>
    <property type="match status" value="1"/>
</dbReference>
<dbReference type="GO" id="GO:0046556">
    <property type="term" value="F:alpha-L-arabinofuranosidase activity"/>
    <property type="evidence" value="ECO:0007669"/>
    <property type="project" value="TreeGrafter"/>
</dbReference>
<comment type="caution">
    <text evidence="6">The sequence shown here is derived from an EMBL/GenBank/DDBJ whole genome shotgun (WGS) entry which is preliminary data.</text>
</comment>
<dbReference type="PANTHER" id="PTHR42721:SF11">
    <property type="entry name" value="BETA-D-XYLOSIDASE 5-RELATED"/>
    <property type="match status" value="1"/>
</dbReference>
<dbReference type="GO" id="GO:0009044">
    <property type="term" value="F:xylan 1,4-beta-xylosidase activity"/>
    <property type="evidence" value="ECO:0007669"/>
    <property type="project" value="InterPro"/>
</dbReference>
<dbReference type="Gene3D" id="3.20.20.300">
    <property type="entry name" value="Glycoside hydrolase, family 3, N-terminal domain"/>
    <property type="match status" value="1"/>
</dbReference>
<name>A0A1R3HEM1_9ROSI</name>
<feature type="chain" id="PRO_5013340147" description="Fibronectin type III-like domain-containing protein" evidence="4">
    <location>
        <begin position="24"/>
        <end position="786"/>
    </location>
</feature>
<evidence type="ECO:0000313" key="6">
    <source>
        <dbReference type="EMBL" id="OMO68761.1"/>
    </source>
</evidence>
<dbReference type="InterPro" id="IPR036962">
    <property type="entry name" value="Glyco_hydro_3_N_sf"/>
</dbReference>
<dbReference type="Proteomes" id="UP000187203">
    <property type="component" value="Unassembled WGS sequence"/>
</dbReference>
<keyword evidence="1 4" id="KW-0732">Signal</keyword>
<accession>A0A1R3HEM1</accession>
<dbReference type="PRINTS" id="PR00133">
    <property type="entry name" value="GLHYDRLASE3"/>
</dbReference>
<keyword evidence="7" id="KW-1185">Reference proteome</keyword>
<keyword evidence="3" id="KW-0326">Glycosidase</keyword>
<dbReference type="InterPro" id="IPR044993">
    <property type="entry name" value="BXL"/>
</dbReference>
<protein>
    <recommendedName>
        <fullName evidence="5">Fibronectin type III-like domain-containing protein</fullName>
    </recommendedName>
</protein>
<dbReference type="EMBL" id="AWUE01020352">
    <property type="protein sequence ID" value="OMO68761.1"/>
    <property type="molecule type" value="Genomic_DNA"/>
</dbReference>